<dbReference type="EMBL" id="JAAVVJ010000007">
    <property type="protein sequence ID" value="KAF7218476.1"/>
    <property type="molecule type" value="Genomic_DNA"/>
</dbReference>
<proteinExistence type="predicted"/>
<protein>
    <submittedName>
        <fullName evidence="15">Olfactory receptor 52Z1-like</fullName>
    </submittedName>
</protein>
<dbReference type="InterPro" id="IPR000725">
    <property type="entry name" value="Olfact_rcpt"/>
</dbReference>
<evidence type="ECO:0000256" key="6">
    <source>
        <dbReference type="ARBA" id="ARBA00022989"/>
    </source>
</evidence>
<keyword evidence="10 15" id="KW-0675">Receptor</keyword>
<dbReference type="OrthoDB" id="6144443at2759"/>
<dbReference type="Pfam" id="PF13853">
    <property type="entry name" value="7tm_4"/>
    <property type="match status" value="1"/>
</dbReference>
<feature type="transmembrane region" description="Helical" evidence="13">
    <location>
        <begin position="271"/>
        <end position="295"/>
    </location>
</feature>
<feature type="transmembrane region" description="Helical" evidence="13">
    <location>
        <begin position="24"/>
        <end position="49"/>
    </location>
</feature>
<comment type="caution">
    <text evidence="15">The sequence shown here is derived from an EMBL/GenBank/DDBJ whole genome shotgun (WGS) entry which is preliminary data.</text>
</comment>
<dbReference type="Proteomes" id="UP000822369">
    <property type="component" value="Chromosome 7"/>
</dbReference>
<dbReference type="GO" id="GO:0004984">
    <property type="term" value="F:olfactory receptor activity"/>
    <property type="evidence" value="ECO:0007669"/>
    <property type="project" value="InterPro"/>
</dbReference>
<keyword evidence="5" id="KW-0552">Olfaction</keyword>
<dbReference type="SUPFAM" id="SSF81321">
    <property type="entry name" value="Family A G protein-coupled receptor-like"/>
    <property type="match status" value="1"/>
</dbReference>
<dbReference type="KEGG" id="nfu:107380556"/>
<evidence type="ECO:0000259" key="14">
    <source>
        <dbReference type="PROSITE" id="PS50262"/>
    </source>
</evidence>
<evidence type="ECO:0000256" key="5">
    <source>
        <dbReference type="ARBA" id="ARBA00022725"/>
    </source>
</evidence>
<dbReference type="GO" id="GO:0004930">
    <property type="term" value="F:G protein-coupled receptor activity"/>
    <property type="evidence" value="ECO:0007669"/>
    <property type="project" value="UniProtKB-KW"/>
</dbReference>
<dbReference type="OMA" id="ARIIICM"/>
<name>A0A9D2YCW9_NOTFU</name>
<dbReference type="PROSITE" id="PS50262">
    <property type="entry name" value="G_PROTEIN_RECEP_F1_2"/>
    <property type="match status" value="1"/>
</dbReference>
<keyword evidence="9" id="KW-1015">Disulfide bond</keyword>
<dbReference type="PANTHER" id="PTHR26450:SF417">
    <property type="entry name" value="ODORANT RECEPTOR-RELATED"/>
    <property type="match status" value="1"/>
</dbReference>
<dbReference type="InterPro" id="IPR000276">
    <property type="entry name" value="GPCR_Rhodpsn"/>
</dbReference>
<evidence type="ECO:0000256" key="9">
    <source>
        <dbReference type="ARBA" id="ARBA00023157"/>
    </source>
</evidence>
<dbReference type="GO" id="GO:0005886">
    <property type="term" value="C:plasma membrane"/>
    <property type="evidence" value="ECO:0007669"/>
    <property type="project" value="UniProtKB-SubCell"/>
</dbReference>
<keyword evidence="2" id="KW-1003">Cell membrane</keyword>
<dbReference type="PRINTS" id="PR00245">
    <property type="entry name" value="OLFACTORYR"/>
</dbReference>
<evidence type="ECO:0000256" key="12">
    <source>
        <dbReference type="ARBA" id="ARBA00023224"/>
    </source>
</evidence>
<accession>A0A9D2YCW9</accession>
<gene>
    <name evidence="15" type="ORF">G4P62_006137</name>
</gene>
<evidence type="ECO:0000256" key="11">
    <source>
        <dbReference type="ARBA" id="ARBA00023180"/>
    </source>
</evidence>
<keyword evidence="7" id="KW-0297">G-protein coupled receptor</keyword>
<evidence type="ECO:0000313" key="15">
    <source>
        <dbReference type="EMBL" id="KAF7218476.1"/>
    </source>
</evidence>
<dbReference type="PRINTS" id="PR00237">
    <property type="entry name" value="GPCRRHODOPSN"/>
</dbReference>
<evidence type="ECO:0000256" key="3">
    <source>
        <dbReference type="ARBA" id="ARBA00022606"/>
    </source>
</evidence>
<feature type="transmembrane region" description="Helical" evidence="13">
    <location>
        <begin position="142"/>
        <end position="161"/>
    </location>
</feature>
<feature type="transmembrane region" description="Helical" evidence="13">
    <location>
        <begin position="203"/>
        <end position="226"/>
    </location>
</feature>
<evidence type="ECO:0000256" key="8">
    <source>
        <dbReference type="ARBA" id="ARBA00023136"/>
    </source>
</evidence>
<evidence type="ECO:0000313" key="16">
    <source>
        <dbReference type="Proteomes" id="UP000822369"/>
    </source>
</evidence>
<dbReference type="Gene3D" id="1.20.1070.10">
    <property type="entry name" value="Rhodopsin 7-helix transmembrane proteins"/>
    <property type="match status" value="1"/>
</dbReference>
<evidence type="ECO:0000256" key="1">
    <source>
        <dbReference type="ARBA" id="ARBA00004651"/>
    </source>
</evidence>
<evidence type="ECO:0000256" key="10">
    <source>
        <dbReference type="ARBA" id="ARBA00023170"/>
    </source>
</evidence>
<keyword evidence="4 13" id="KW-0812">Transmembrane</keyword>
<evidence type="ECO:0000256" key="4">
    <source>
        <dbReference type="ARBA" id="ARBA00022692"/>
    </source>
</evidence>
<sequence length="337" mass="38030">MLLTNVTTIKDFFLVGFPGLLPEYYGLVSALLFLLYLTIAVGNIFILVIVICEKSLQKPTYLIFGHLALNDLIFGTVTLPKVISKYWSDNSIISFYACFIQTYFVYFLAATHSFILMVMALDRFIAICVPLRYTSLFTNTTVNRLCGISWFMPISWMIGVVCDTMNLPFCNSNIIVQCYCDLNSIRSLSCENVRANASLALGFAMFSLIVPLGFIILSYSSVIIVVLRKSSSMGRMKTLSTCTPQLIIIGLFYLPRCFVYLANFVGFTFNISLHIVIVMLYSHIPAAVNPLIYCFKTQDIKEMLKIKCCPAAQIITWQTLIQHALWLHALPSIPEHL</sequence>
<evidence type="ECO:0000256" key="13">
    <source>
        <dbReference type="SAM" id="Phobius"/>
    </source>
</evidence>
<reference evidence="15" key="1">
    <citation type="submission" date="2020-03" db="EMBL/GenBank/DDBJ databases">
        <title>Intra-Species Differences in Population Size shape Life History and Genome Evolution.</title>
        <authorList>
            <person name="Willemsen D."/>
            <person name="Cui R."/>
            <person name="Valenzano D.R."/>
        </authorList>
    </citation>
    <scope>NUCLEOTIDE SEQUENCE</scope>
    <source>
        <strain evidence="15">GRZ</strain>
        <tissue evidence="15">Whole</tissue>
    </source>
</reference>
<dbReference type="InterPro" id="IPR017452">
    <property type="entry name" value="GPCR_Rhodpsn_7TM"/>
</dbReference>
<evidence type="ECO:0000256" key="7">
    <source>
        <dbReference type="ARBA" id="ARBA00023040"/>
    </source>
</evidence>
<keyword evidence="3" id="KW-0716">Sensory transduction</keyword>
<comment type="subcellular location">
    <subcellularLocation>
        <location evidence="1">Cell membrane</location>
        <topology evidence="1">Multi-pass membrane protein</topology>
    </subcellularLocation>
</comment>
<feature type="domain" description="G-protein coupled receptors family 1 profile" evidence="14">
    <location>
        <begin position="42"/>
        <end position="293"/>
    </location>
</feature>
<keyword evidence="8 13" id="KW-0472">Membrane</keyword>
<feature type="transmembrane region" description="Helical" evidence="13">
    <location>
        <begin position="246"/>
        <end position="265"/>
    </location>
</feature>
<keyword evidence="6 13" id="KW-1133">Transmembrane helix</keyword>
<organism evidence="15 16">
    <name type="scientific">Nothobranchius furzeri</name>
    <name type="common">Turquoise killifish</name>
    <dbReference type="NCBI Taxonomy" id="105023"/>
    <lineage>
        <taxon>Eukaryota</taxon>
        <taxon>Metazoa</taxon>
        <taxon>Chordata</taxon>
        <taxon>Craniata</taxon>
        <taxon>Vertebrata</taxon>
        <taxon>Euteleostomi</taxon>
        <taxon>Actinopterygii</taxon>
        <taxon>Neopterygii</taxon>
        <taxon>Teleostei</taxon>
        <taxon>Neoteleostei</taxon>
        <taxon>Acanthomorphata</taxon>
        <taxon>Ovalentaria</taxon>
        <taxon>Atherinomorphae</taxon>
        <taxon>Cyprinodontiformes</taxon>
        <taxon>Nothobranchiidae</taxon>
        <taxon>Nothobranchius</taxon>
    </lineage>
</organism>
<dbReference type="FunFam" id="1.20.1070.10:FF:000024">
    <property type="entry name" value="Olfactory receptor"/>
    <property type="match status" value="1"/>
</dbReference>
<dbReference type="InterPro" id="IPR050402">
    <property type="entry name" value="OR51/52/56-like"/>
</dbReference>
<feature type="transmembrane region" description="Helical" evidence="13">
    <location>
        <begin position="103"/>
        <end position="121"/>
    </location>
</feature>
<dbReference type="AlphaFoldDB" id="A0A9D2YCW9"/>
<feature type="transmembrane region" description="Helical" evidence="13">
    <location>
        <begin position="61"/>
        <end position="83"/>
    </location>
</feature>
<keyword evidence="11" id="KW-0325">Glycoprotein</keyword>
<evidence type="ECO:0000256" key="2">
    <source>
        <dbReference type="ARBA" id="ARBA00022475"/>
    </source>
</evidence>
<keyword evidence="12" id="KW-0807">Transducer</keyword>
<dbReference type="PANTHER" id="PTHR26450">
    <property type="entry name" value="OLFACTORY RECEPTOR 56B1-RELATED"/>
    <property type="match status" value="1"/>
</dbReference>